<accession>A0A2Z7CQX3</accession>
<organism evidence="1 2">
    <name type="scientific">Dorcoceras hygrometricum</name>
    <dbReference type="NCBI Taxonomy" id="472368"/>
    <lineage>
        <taxon>Eukaryota</taxon>
        <taxon>Viridiplantae</taxon>
        <taxon>Streptophyta</taxon>
        <taxon>Embryophyta</taxon>
        <taxon>Tracheophyta</taxon>
        <taxon>Spermatophyta</taxon>
        <taxon>Magnoliopsida</taxon>
        <taxon>eudicotyledons</taxon>
        <taxon>Gunneridae</taxon>
        <taxon>Pentapetalae</taxon>
        <taxon>asterids</taxon>
        <taxon>lamiids</taxon>
        <taxon>Lamiales</taxon>
        <taxon>Gesneriaceae</taxon>
        <taxon>Didymocarpoideae</taxon>
        <taxon>Trichosporeae</taxon>
        <taxon>Loxocarpinae</taxon>
        <taxon>Dorcoceras</taxon>
    </lineage>
</organism>
<proteinExistence type="predicted"/>
<evidence type="ECO:0000313" key="1">
    <source>
        <dbReference type="EMBL" id="KZV49462.1"/>
    </source>
</evidence>
<sequence>MTTEESTSYSGAMIMLTATNYTLWRPRMEDLLSCKDLFDPVESNGKNPDPAKELEWKKSNRKTIGHIRQWIDHSVFHHVAQETDAYALWKKLEEMYQAKTARNKALLMRRSVNMKLKNGTSVAEHTSEYQSLVNQLSSVEMPLGDEMQALLLLTCPYHREPRKTTGETTKG</sequence>
<name>A0A2Z7CQX3_9LAMI</name>
<dbReference type="EMBL" id="KQ993041">
    <property type="protein sequence ID" value="KZV49462.1"/>
    <property type="molecule type" value="Genomic_DNA"/>
</dbReference>
<dbReference type="AlphaFoldDB" id="A0A2Z7CQX3"/>
<dbReference type="PANTHER" id="PTHR35317">
    <property type="entry name" value="OS04G0629600 PROTEIN"/>
    <property type="match status" value="1"/>
</dbReference>
<dbReference type="Pfam" id="PF14223">
    <property type="entry name" value="Retrotran_gag_2"/>
    <property type="match status" value="1"/>
</dbReference>
<dbReference type="Proteomes" id="UP000250235">
    <property type="component" value="Unassembled WGS sequence"/>
</dbReference>
<reference evidence="1 2" key="1">
    <citation type="journal article" date="2015" name="Proc. Natl. Acad. Sci. U.S.A.">
        <title>The resurrection genome of Boea hygrometrica: A blueprint for survival of dehydration.</title>
        <authorList>
            <person name="Xiao L."/>
            <person name="Yang G."/>
            <person name="Zhang L."/>
            <person name="Yang X."/>
            <person name="Zhao S."/>
            <person name="Ji Z."/>
            <person name="Zhou Q."/>
            <person name="Hu M."/>
            <person name="Wang Y."/>
            <person name="Chen M."/>
            <person name="Xu Y."/>
            <person name="Jin H."/>
            <person name="Xiao X."/>
            <person name="Hu G."/>
            <person name="Bao F."/>
            <person name="Hu Y."/>
            <person name="Wan P."/>
            <person name="Li L."/>
            <person name="Deng X."/>
            <person name="Kuang T."/>
            <person name="Xiang C."/>
            <person name="Zhu J.K."/>
            <person name="Oliver M.J."/>
            <person name="He Y."/>
        </authorList>
    </citation>
    <scope>NUCLEOTIDE SEQUENCE [LARGE SCALE GENOMIC DNA]</scope>
    <source>
        <strain evidence="2">cv. XS01</strain>
    </source>
</reference>
<evidence type="ECO:0000313" key="2">
    <source>
        <dbReference type="Proteomes" id="UP000250235"/>
    </source>
</evidence>
<keyword evidence="2" id="KW-1185">Reference proteome</keyword>
<dbReference type="OrthoDB" id="1727805at2759"/>
<protein>
    <recommendedName>
        <fullName evidence="3">Retrotransposon Copia-like N-terminal domain-containing protein</fullName>
    </recommendedName>
</protein>
<dbReference type="PANTHER" id="PTHR35317:SF29">
    <property type="entry name" value="CCHC-TYPE DOMAIN-CONTAINING PROTEIN"/>
    <property type="match status" value="1"/>
</dbReference>
<evidence type="ECO:0008006" key="3">
    <source>
        <dbReference type="Google" id="ProtNLM"/>
    </source>
</evidence>
<gene>
    <name evidence="1" type="ORF">F511_28785</name>
</gene>